<comment type="cofactor">
    <cofactor evidence="7">
        <name>heme</name>
        <dbReference type="ChEBI" id="CHEBI:30413"/>
    </cofactor>
</comment>
<comment type="caution">
    <text evidence="9">The sequence shown here is derived from an EMBL/GenBank/DDBJ whole genome shotgun (WGS) entry which is preliminary data.</text>
</comment>
<dbReference type="InterPro" id="IPR017972">
    <property type="entry name" value="Cyt_P450_CS"/>
</dbReference>
<accession>A0A2T6C6A2</accession>
<sequence length="444" mass="52121">MYRYPKTIPFYKIFLKSSSITRNPIPFHKENFEKHGDSFAISPPFSKKIMLTRDAEIIKHLLRKNHRNYNKSKIQTKFLSKYVGKGLLTSSGEYWLKQRRLIQPAFHKEKLQRLVAIMDKTIEKQLSNLPENTNIDTYPIMNELAFHVVAKSLFNYSSDENTMHRLQKIIETLQGFIIREIRQPHKQWWYNVSGLVKKHLVLVKESREIINKVIEERRNSDKEHDDLLDMLLKAKYEDDGTSMTNEQLIDEILIFFVAGHETTANALTFTFQLIAKNPEVYQKVLAEIDAIDETLSPMEKIGKLSYVKNCVEESMRLYPPAWITDRVAIEGDSFGDYTVEKGTMIGISFYELHRNSAYWKHPNDFIPERFSDENRKEITNYYFPFGAGPRMCIGNNFAMYEMMLSVYQMLKKYNIKTNQQHIEISPLITLKPINVKLTFSKRTA</sequence>
<evidence type="ECO:0000256" key="2">
    <source>
        <dbReference type="ARBA" id="ARBA00022617"/>
    </source>
</evidence>
<dbReference type="InterPro" id="IPR001128">
    <property type="entry name" value="Cyt_P450"/>
</dbReference>
<dbReference type="AlphaFoldDB" id="A0A2T6C6A2"/>
<gene>
    <name evidence="9" type="ORF">C8N46_101457</name>
</gene>
<name>A0A2T6C6A2_9FLAO</name>
<dbReference type="Pfam" id="PF00067">
    <property type="entry name" value="p450"/>
    <property type="match status" value="1"/>
</dbReference>
<dbReference type="GO" id="GO:0016705">
    <property type="term" value="F:oxidoreductase activity, acting on paired donors, with incorporation or reduction of molecular oxygen"/>
    <property type="evidence" value="ECO:0007669"/>
    <property type="project" value="InterPro"/>
</dbReference>
<evidence type="ECO:0000256" key="6">
    <source>
        <dbReference type="ARBA" id="ARBA00023033"/>
    </source>
</evidence>
<keyword evidence="10" id="KW-1185">Reference proteome</keyword>
<dbReference type="OrthoDB" id="9764248at2"/>
<feature type="binding site" description="axial binding residue" evidence="7">
    <location>
        <position position="392"/>
    </location>
    <ligand>
        <name>heme</name>
        <dbReference type="ChEBI" id="CHEBI:30413"/>
    </ligand>
    <ligandPart>
        <name>Fe</name>
        <dbReference type="ChEBI" id="CHEBI:18248"/>
    </ligandPart>
</feature>
<comment type="similarity">
    <text evidence="1 8">Belongs to the cytochrome P450 family.</text>
</comment>
<dbReference type="GO" id="GO:0004497">
    <property type="term" value="F:monooxygenase activity"/>
    <property type="evidence" value="ECO:0007669"/>
    <property type="project" value="UniProtKB-KW"/>
</dbReference>
<keyword evidence="2 7" id="KW-0349">Heme</keyword>
<proteinExistence type="inferred from homology"/>
<evidence type="ECO:0000256" key="1">
    <source>
        <dbReference type="ARBA" id="ARBA00010617"/>
    </source>
</evidence>
<evidence type="ECO:0000313" key="9">
    <source>
        <dbReference type="EMBL" id="PTX63849.1"/>
    </source>
</evidence>
<protein>
    <submittedName>
        <fullName evidence="9">Cytochrome P450</fullName>
    </submittedName>
</protein>
<evidence type="ECO:0000256" key="3">
    <source>
        <dbReference type="ARBA" id="ARBA00022723"/>
    </source>
</evidence>
<dbReference type="RefSeq" id="WP_108113217.1">
    <property type="nucleotide sequence ID" value="NZ_QBKT01000001.1"/>
</dbReference>
<dbReference type="Proteomes" id="UP000244090">
    <property type="component" value="Unassembled WGS sequence"/>
</dbReference>
<dbReference type="PRINTS" id="PR00463">
    <property type="entry name" value="EP450I"/>
</dbReference>
<reference evidence="9 10" key="1">
    <citation type="submission" date="2018-04" db="EMBL/GenBank/DDBJ databases">
        <title>Genomic Encyclopedia of Archaeal and Bacterial Type Strains, Phase II (KMG-II): from individual species to whole genera.</title>
        <authorList>
            <person name="Goeker M."/>
        </authorList>
    </citation>
    <scope>NUCLEOTIDE SEQUENCE [LARGE SCALE GENOMIC DNA]</scope>
    <source>
        <strain evidence="9 10">DSM 25731</strain>
    </source>
</reference>
<dbReference type="PROSITE" id="PS00086">
    <property type="entry name" value="CYTOCHROME_P450"/>
    <property type="match status" value="1"/>
</dbReference>
<keyword evidence="4 8" id="KW-0560">Oxidoreductase</keyword>
<dbReference type="PRINTS" id="PR00385">
    <property type="entry name" value="P450"/>
</dbReference>
<evidence type="ECO:0000256" key="5">
    <source>
        <dbReference type="ARBA" id="ARBA00023004"/>
    </source>
</evidence>
<evidence type="ECO:0000256" key="8">
    <source>
        <dbReference type="RuleBase" id="RU000461"/>
    </source>
</evidence>
<keyword evidence="5 7" id="KW-0408">Iron</keyword>
<dbReference type="PANTHER" id="PTHR24291">
    <property type="entry name" value="CYTOCHROME P450 FAMILY 4"/>
    <property type="match status" value="1"/>
</dbReference>
<dbReference type="InterPro" id="IPR050196">
    <property type="entry name" value="Cytochrome_P450_Monoox"/>
</dbReference>
<dbReference type="GO" id="GO:0005506">
    <property type="term" value="F:iron ion binding"/>
    <property type="evidence" value="ECO:0007669"/>
    <property type="project" value="InterPro"/>
</dbReference>
<dbReference type="InterPro" id="IPR002401">
    <property type="entry name" value="Cyt_P450_E_grp-I"/>
</dbReference>
<dbReference type="EMBL" id="QBKT01000001">
    <property type="protein sequence ID" value="PTX63849.1"/>
    <property type="molecule type" value="Genomic_DNA"/>
</dbReference>
<keyword evidence="3 7" id="KW-0479">Metal-binding</keyword>
<organism evidence="9 10">
    <name type="scientific">Kordia periserrulae</name>
    <dbReference type="NCBI Taxonomy" id="701523"/>
    <lineage>
        <taxon>Bacteria</taxon>
        <taxon>Pseudomonadati</taxon>
        <taxon>Bacteroidota</taxon>
        <taxon>Flavobacteriia</taxon>
        <taxon>Flavobacteriales</taxon>
        <taxon>Flavobacteriaceae</taxon>
        <taxon>Kordia</taxon>
    </lineage>
</organism>
<dbReference type="GO" id="GO:0020037">
    <property type="term" value="F:heme binding"/>
    <property type="evidence" value="ECO:0007669"/>
    <property type="project" value="InterPro"/>
</dbReference>
<evidence type="ECO:0000256" key="7">
    <source>
        <dbReference type="PIRSR" id="PIRSR602401-1"/>
    </source>
</evidence>
<dbReference type="PANTHER" id="PTHR24291:SF50">
    <property type="entry name" value="BIFUNCTIONAL ALBAFLAVENONE MONOOXYGENASE_TERPENE SYNTHASE"/>
    <property type="match status" value="1"/>
</dbReference>
<evidence type="ECO:0000313" key="10">
    <source>
        <dbReference type="Proteomes" id="UP000244090"/>
    </source>
</evidence>
<dbReference type="InterPro" id="IPR036396">
    <property type="entry name" value="Cyt_P450_sf"/>
</dbReference>
<evidence type="ECO:0000256" key="4">
    <source>
        <dbReference type="ARBA" id="ARBA00023002"/>
    </source>
</evidence>
<keyword evidence="6 8" id="KW-0503">Monooxygenase</keyword>
<dbReference type="SUPFAM" id="SSF48264">
    <property type="entry name" value="Cytochrome P450"/>
    <property type="match status" value="1"/>
</dbReference>
<dbReference type="Gene3D" id="1.10.630.10">
    <property type="entry name" value="Cytochrome P450"/>
    <property type="match status" value="1"/>
</dbReference>